<keyword evidence="1" id="KW-0479">Metal-binding</keyword>
<dbReference type="PANTHER" id="PTHR25462:SF296">
    <property type="entry name" value="MEIOTIC P26, ISOFORM F"/>
    <property type="match status" value="1"/>
</dbReference>
<dbReference type="CDD" id="cd19776">
    <property type="entry name" value="Bbox2_TRIM25_C-IV"/>
    <property type="match status" value="1"/>
</dbReference>
<proteinExistence type="predicted"/>
<dbReference type="InterPro" id="IPR047153">
    <property type="entry name" value="TRIM45/56/19-like"/>
</dbReference>
<accession>A0A9D4CUD8</accession>
<dbReference type="AlphaFoldDB" id="A0A9D4CUD8"/>
<dbReference type="InterPro" id="IPR000315">
    <property type="entry name" value="Znf_B-box"/>
</dbReference>
<dbReference type="PANTHER" id="PTHR25462">
    <property type="entry name" value="BONUS, ISOFORM C-RELATED"/>
    <property type="match status" value="1"/>
</dbReference>
<dbReference type="EMBL" id="JAIWYP010000012">
    <property type="protein sequence ID" value="KAH3731026.1"/>
    <property type="molecule type" value="Genomic_DNA"/>
</dbReference>
<evidence type="ECO:0000313" key="4">
    <source>
        <dbReference type="EMBL" id="KAH3731026.1"/>
    </source>
</evidence>
<keyword evidence="5" id="KW-1185">Reference proteome</keyword>
<dbReference type="Proteomes" id="UP000828390">
    <property type="component" value="Unassembled WGS sequence"/>
</dbReference>
<comment type="caution">
    <text evidence="4">The sequence shown here is derived from an EMBL/GenBank/DDBJ whole genome shotgun (WGS) entry which is preliminary data.</text>
</comment>
<evidence type="ECO:0000259" key="3">
    <source>
        <dbReference type="PROSITE" id="PS50119"/>
    </source>
</evidence>
<dbReference type="Pfam" id="PF00643">
    <property type="entry name" value="zf-B_box"/>
    <property type="match status" value="1"/>
</dbReference>
<keyword evidence="1" id="KW-0863">Zinc-finger</keyword>
<evidence type="ECO:0000256" key="2">
    <source>
        <dbReference type="SAM" id="Coils"/>
    </source>
</evidence>
<keyword evidence="1" id="KW-0862">Zinc</keyword>
<gene>
    <name evidence="4" type="ORF">DPMN_057031</name>
</gene>
<feature type="coiled-coil region" evidence="2">
    <location>
        <begin position="160"/>
        <end position="191"/>
    </location>
</feature>
<dbReference type="PROSITE" id="PS50119">
    <property type="entry name" value="ZF_BBOX"/>
    <property type="match status" value="1"/>
</dbReference>
<protein>
    <recommendedName>
        <fullName evidence="3">B box-type domain-containing protein</fullName>
    </recommendedName>
</protein>
<feature type="domain" description="B box-type" evidence="3">
    <location>
        <begin position="25"/>
        <end position="71"/>
    </location>
</feature>
<keyword evidence="2" id="KW-0175">Coiled coil</keyword>
<dbReference type="Gene3D" id="3.30.160.60">
    <property type="entry name" value="Classic Zinc Finger"/>
    <property type="match status" value="1"/>
</dbReference>
<reference evidence="4" key="2">
    <citation type="submission" date="2020-11" db="EMBL/GenBank/DDBJ databases">
        <authorList>
            <person name="McCartney M.A."/>
            <person name="Auch B."/>
            <person name="Kono T."/>
            <person name="Mallez S."/>
            <person name="Becker A."/>
            <person name="Gohl D.M."/>
            <person name="Silverstein K.A.T."/>
            <person name="Koren S."/>
            <person name="Bechman K.B."/>
            <person name="Herman A."/>
            <person name="Abrahante J.E."/>
            <person name="Garbe J."/>
        </authorList>
    </citation>
    <scope>NUCLEOTIDE SEQUENCE</scope>
    <source>
        <strain evidence="4">Duluth1</strain>
        <tissue evidence="4">Whole animal</tissue>
    </source>
</reference>
<organism evidence="4 5">
    <name type="scientific">Dreissena polymorpha</name>
    <name type="common">Zebra mussel</name>
    <name type="synonym">Mytilus polymorpha</name>
    <dbReference type="NCBI Taxonomy" id="45954"/>
    <lineage>
        <taxon>Eukaryota</taxon>
        <taxon>Metazoa</taxon>
        <taxon>Spiralia</taxon>
        <taxon>Lophotrochozoa</taxon>
        <taxon>Mollusca</taxon>
        <taxon>Bivalvia</taxon>
        <taxon>Autobranchia</taxon>
        <taxon>Heteroconchia</taxon>
        <taxon>Euheterodonta</taxon>
        <taxon>Imparidentia</taxon>
        <taxon>Neoheterodontei</taxon>
        <taxon>Myida</taxon>
        <taxon>Dreissenoidea</taxon>
        <taxon>Dreissenidae</taxon>
        <taxon>Dreissena</taxon>
    </lineage>
</organism>
<dbReference type="SUPFAM" id="SSF57845">
    <property type="entry name" value="B-box zinc-binding domain"/>
    <property type="match status" value="1"/>
</dbReference>
<reference evidence="4" key="1">
    <citation type="journal article" date="2019" name="bioRxiv">
        <title>The Genome of the Zebra Mussel, Dreissena polymorpha: A Resource for Invasive Species Research.</title>
        <authorList>
            <person name="McCartney M.A."/>
            <person name="Auch B."/>
            <person name="Kono T."/>
            <person name="Mallez S."/>
            <person name="Zhang Y."/>
            <person name="Obille A."/>
            <person name="Becker A."/>
            <person name="Abrahante J.E."/>
            <person name="Garbe J."/>
            <person name="Badalamenti J.P."/>
            <person name="Herman A."/>
            <person name="Mangelson H."/>
            <person name="Liachko I."/>
            <person name="Sullivan S."/>
            <person name="Sone E.D."/>
            <person name="Koren S."/>
            <person name="Silverstein K.A.T."/>
            <person name="Beckman K.B."/>
            <person name="Gohl D.M."/>
        </authorList>
    </citation>
    <scope>NUCLEOTIDE SEQUENCE</scope>
    <source>
        <strain evidence="4">Duluth1</strain>
        <tissue evidence="4">Whole animal</tissue>
    </source>
</reference>
<dbReference type="GO" id="GO:0008270">
    <property type="term" value="F:zinc ion binding"/>
    <property type="evidence" value="ECO:0007669"/>
    <property type="project" value="UniProtKB-KW"/>
</dbReference>
<name>A0A9D4CUD8_DREPO</name>
<evidence type="ECO:0000313" key="5">
    <source>
        <dbReference type="Proteomes" id="UP000828390"/>
    </source>
</evidence>
<dbReference type="CDD" id="cd19757">
    <property type="entry name" value="Bbox1"/>
    <property type="match status" value="1"/>
</dbReference>
<sequence>MASAGLNVSNRGNASDFIGECIVTRSCEPCMKTNTSKTATLFCKDCQEFLCETCRNPHIAYKSGQHGIIIIQERESSQVVVDMKGMDMCKEHGKGIEFFCEDHSKLCCTTCVITHRRCDKVDEIAIISLQKGEEIDNMKWCLLKLESDADANVIECKQSEKQLNESIIDISKKVDDLKDRLIKQIEEAKCEFLTKANALKCDELKRQNDRHALNTKSKDEINEILSIFSAISKQGSIQQIYIYSKQIEETYRRIRSDIKEQRTTTKMTISYPRELLSFLDMGSNFLEVKLERTGIIKFLILSRRN</sequence>
<dbReference type="SMART" id="SM00336">
    <property type="entry name" value="BBOX"/>
    <property type="match status" value="2"/>
</dbReference>
<evidence type="ECO:0000256" key="1">
    <source>
        <dbReference type="PROSITE-ProRule" id="PRU00024"/>
    </source>
</evidence>